<name>A0A9P3F3K5_ASPVI</name>
<evidence type="ECO:0000313" key="1">
    <source>
        <dbReference type="EMBL" id="GIK00118.1"/>
    </source>
</evidence>
<dbReference type="AlphaFoldDB" id="A0A9P3F3K5"/>
<organism evidence="1 2">
    <name type="scientific">Aspergillus viridinutans</name>
    <dbReference type="NCBI Taxonomy" id="75553"/>
    <lineage>
        <taxon>Eukaryota</taxon>
        <taxon>Fungi</taxon>
        <taxon>Dikarya</taxon>
        <taxon>Ascomycota</taxon>
        <taxon>Pezizomycotina</taxon>
        <taxon>Eurotiomycetes</taxon>
        <taxon>Eurotiomycetidae</taxon>
        <taxon>Eurotiales</taxon>
        <taxon>Aspergillaceae</taxon>
        <taxon>Aspergillus</taxon>
        <taxon>Aspergillus subgen. Fumigati</taxon>
    </lineage>
</organism>
<sequence length="159" mass="17418">MATSQSLTAASTANSIQKKSQVLETLQIAGITSNHDDKFAIISVPPFIRVLSTGYFRASCGHAGVVLLHFGVKGGTAARKTWKDGQGSTIQQLKCAAWTFVQVAQFGKFLMAFKATAVGRVHRLGQRSRQKVWLIFQEHTISRWVECNNMLKALPELAA</sequence>
<evidence type="ECO:0000313" key="2">
    <source>
        <dbReference type="Proteomes" id="UP000710440"/>
    </source>
</evidence>
<dbReference type="RefSeq" id="XP_043123304.1">
    <property type="nucleotide sequence ID" value="XM_043267369.1"/>
</dbReference>
<dbReference type="GeneID" id="66932118"/>
<proteinExistence type="predicted"/>
<dbReference type="OrthoDB" id="2117591at2759"/>
<gene>
    <name evidence="1" type="ORF">Aspvir_004136</name>
</gene>
<reference evidence="1 2" key="1">
    <citation type="submission" date="2021-02" db="EMBL/GenBank/DDBJ databases">
        <title>Pan-genome distribution and transcriptional activeness of fungal secondary metabolism genes in Aspergillus section Fumigati.</title>
        <authorList>
            <person name="Takahashi H."/>
            <person name="Umemura M."/>
            <person name="Ninomiya A."/>
            <person name="Kusuya Y."/>
            <person name="Urayama S."/>
            <person name="Shimizu M."/>
            <person name="Watanabe A."/>
            <person name="Kamei K."/>
            <person name="Yaguchi T."/>
            <person name="Hagiwara D."/>
        </authorList>
    </citation>
    <scope>NUCLEOTIDE SEQUENCE [LARGE SCALE GENOMIC DNA]</scope>
    <source>
        <strain evidence="1 2">IFM 47045</strain>
    </source>
</reference>
<protein>
    <submittedName>
        <fullName evidence="1">Uncharacterized protein</fullName>
    </submittedName>
</protein>
<dbReference type="EMBL" id="BOPL01000002">
    <property type="protein sequence ID" value="GIK00118.1"/>
    <property type="molecule type" value="Genomic_DNA"/>
</dbReference>
<keyword evidence="2" id="KW-1185">Reference proteome</keyword>
<accession>A0A9P3F3K5</accession>
<dbReference type="Proteomes" id="UP000710440">
    <property type="component" value="Unassembled WGS sequence"/>
</dbReference>
<comment type="caution">
    <text evidence="1">The sequence shown here is derived from an EMBL/GenBank/DDBJ whole genome shotgun (WGS) entry which is preliminary data.</text>
</comment>